<gene>
    <name evidence="3" type="ORF">BGE01nite_55290</name>
</gene>
<dbReference type="Proteomes" id="UP000321577">
    <property type="component" value="Unassembled WGS sequence"/>
</dbReference>
<reference evidence="3 4" key="1">
    <citation type="submission" date="2019-07" db="EMBL/GenBank/DDBJ databases">
        <title>Whole genome shotgun sequence of Brevifollis gellanilyticus NBRC 108608.</title>
        <authorList>
            <person name="Hosoyama A."/>
            <person name="Uohara A."/>
            <person name="Ohji S."/>
            <person name="Ichikawa N."/>
        </authorList>
    </citation>
    <scope>NUCLEOTIDE SEQUENCE [LARGE SCALE GENOMIC DNA]</scope>
    <source>
        <strain evidence="3 4">NBRC 108608</strain>
    </source>
</reference>
<accession>A0A512MHM0</accession>
<keyword evidence="4" id="KW-1185">Reference proteome</keyword>
<dbReference type="Pfam" id="PF01710">
    <property type="entry name" value="HTH_Tnp_IS630"/>
    <property type="match status" value="1"/>
</dbReference>
<comment type="caution">
    <text evidence="3">The sequence shown here is derived from an EMBL/GenBank/DDBJ whole genome shotgun (WGS) entry which is preliminary data.</text>
</comment>
<feature type="region of interest" description="Disordered" evidence="1">
    <location>
        <begin position="114"/>
        <end position="138"/>
    </location>
</feature>
<evidence type="ECO:0000313" key="3">
    <source>
        <dbReference type="EMBL" id="GEP46238.1"/>
    </source>
</evidence>
<dbReference type="InterPro" id="IPR009057">
    <property type="entry name" value="Homeodomain-like_sf"/>
</dbReference>
<name>A0A512MHM0_9BACT</name>
<organism evidence="3 4">
    <name type="scientific">Brevifollis gellanilyticus</name>
    <dbReference type="NCBI Taxonomy" id="748831"/>
    <lineage>
        <taxon>Bacteria</taxon>
        <taxon>Pseudomonadati</taxon>
        <taxon>Verrucomicrobiota</taxon>
        <taxon>Verrucomicrobiia</taxon>
        <taxon>Verrucomicrobiales</taxon>
        <taxon>Verrucomicrobiaceae</taxon>
    </lineage>
</organism>
<evidence type="ECO:0000259" key="2">
    <source>
        <dbReference type="Pfam" id="PF01710"/>
    </source>
</evidence>
<dbReference type="RefSeq" id="WP_170267113.1">
    <property type="nucleotide sequence ID" value="NZ_BKAG01000078.1"/>
</dbReference>
<dbReference type="InterPro" id="IPR002622">
    <property type="entry name" value="Transposase_14"/>
</dbReference>
<dbReference type="InterPro" id="IPR036388">
    <property type="entry name" value="WH-like_DNA-bd_sf"/>
</dbReference>
<proteinExistence type="predicted"/>
<dbReference type="AlphaFoldDB" id="A0A512MHM0"/>
<dbReference type="Gene3D" id="1.10.10.10">
    <property type="entry name" value="Winged helix-like DNA-binding domain superfamily/Winged helix DNA-binding domain"/>
    <property type="match status" value="1"/>
</dbReference>
<sequence>MATLSLDLRERIIKACDKGENTQEEIAQRFDVSLGMVKKLLQQRRKTGCIKARHHLAGRKKLIVAEHRIAIRQHLKRKPDMTLAELREELGLNCTLPAIHYVLVDMGLTYKKRRSAQPSKNAKTSAVRADSGSANKAP</sequence>
<evidence type="ECO:0000313" key="4">
    <source>
        <dbReference type="Proteomes" id="UP000321577"/>
    </source>
</evidence>
<evidence type="ECO:0000256" key="1">
    <source>
        <dbReference type="SAM" id="MobiDB-lite"/>
    </source>
</evidence>
<feature type="domain" description="Transposase Synechocystis PCC 6803" evidence="2">
    <location>
        <begin position="4"/>
        <end position="122"/>
    </location>
</feature>
<dbReference type="EMBL" id="BKAG01000078">
    <property type="protein sequence ID" value="GEP46238.1"/>
    <property type="molecule type" value="Genomic_DNA"/>
</dbReference>
<dbReference type="SUPFAM" id="SSF46689">
    <property type="entry name" value="Homeodomain-like"/>
    <property type="match status" value="1"/>
</dbReference>
<protein>
    <recommendedName>
        <fullName evidence="2">Transposase Synechocystis PCC 6803 domain-containing protein</fullName>
    </recommendedName>
</protein>